<dbReference type="PANTHER" id="PTHR30069">
    <property type="entry name" value="TONB-DEPENDENT OUTER MEMBRANE RECEPTOR"/>
    <property type="match status" value="1"/>
</dbReference>
<evidence type="ECO:0000259" key="10">
    <source>
        <dbReference type="Pfam" id="PF07715"/>
    </source>
</evidence>
<evidence type="ECO:0000256" key="1">
    <source>
        <dbReference type="ARBA" id="ARBA00004571"/>
    </source>
</evidence>
<evidence type="ECO:0000256" key="3">
    <source>
        <dbReference type="ARBA" id="ARBA00022452"/>
    </source>
</evidence>
<dbReference type="PROSITE" id="PS52016">
    <property type="entry name" value="TONB_DEPENDENT_REC_3"/>
    <property type="match status" value="1"/>
</dbReference>
<dbReference type="OrthoDB" id="9758472at2"/>
<gene>
    <name evidence="11" type="ORF">E0486_04155</name>
</gene>
<dbReference type="InterPro" id="IPR036942">
    <property type="entry name" value="Beta-barrel_TonB_sf"/>
</dbReference>
<dbReference type="InterPro" id="IPR037066">
    <property type="entry name" value="Plug_dom_sf"/>
</dbReference>
<comment type="subcellular location">
    <subcellularLocation>
        <location evidence="1 8">Cell outer membrane</location>
        <topology evidence="1 8">Multi-pass membrane protein</topology>
    </subcellularLocation>
</comment>
<name>A0A4R4E771_9BACT</name>
<evidence type="ECO:0000256" key="9">
    <source>
        <dbReference type="SAM" id="SignalP"/>
    </source>
</evidence>
<dbReference type="Proteomes" id="UP000295164">
    <property type="component" value="Unassembled WGS sequence"/>
</dbReference>
<protein>
    <submittedName>
        <fullName evidence="11">TonB-dependent receptor</fullName>
    </submittedName>
</protein>
<comment type="caution">
    <text evidence="11">The sequence shown here is derived from an EMBL/GenBank/DDBJ whole genome shotgun (WGS) entry which is preliminary data.</text>
</comment>
<dbReference type="Pfam" id="PF07715">
    <property type="entry name" value="Plug"/>
    <property type="match status" value="1"/>
</dbReference>
<feature type="signal peptide" evidence="9">
    <location>
        <begin position="1"/>
        <end position="21"/>
    </location>
</feature>
<keyword evidence="7 8" id="KW-0998">Cell outer membrane</keyword>
<keyword evidence="5 9" id="KW-0732">Signal</keyword>
<keyword evidence="4 8" id="KW-0812">Transmembrane</keyword>
<keyword evidence="6 8" id="KW-0472">Membrane</keyword>
<keyword evidence="11" id="KW-0675">Receptor</keyword>
<dbReference type="GO" id="GO:0015344">
    <property type="term" value="F:siderophore uptake transmembrane transporter activity"/>
    <property type="evidence" value="ECO:0007669"/>
    <property type="project" value="TreeGrafter"/>
</dbReference>
<reference evidence="11 12" key="1">
    <citation type="submission" date="2019-03" db="EMBL/GenBank/DDBJ databases">
        <authorList>
            <person name="Kim M.K.M."/>
        </authorList>
    </citation>
    <scope>NUCLEOTIDE SEQUENCE [LARGE SCALE GENOMIC DNA]</scope>
    <source>
        <strain evidence="11 12">17J68-15</strain>
    </source>
</reference>
<dbReference type="InterPro" id="IPR012910">
    <property type="entry name" value="Plug_dom"/>
</dbReference>
<feature type="domain" description="TonB-dependent receptor plug" evidence="10">
    <location>
        <begin position="47"/>
        <end position="149"/>
    </location>
</feature>
<dbReference type="Gene3D" id="2.40.170.20">
    <property type="entry name" value="TonB-dependent receptor, beta-barrel domain"/>
    <property type="match status" value="1"/>
</dbReference>
<accession>A0A4R4E771</accession>
<comment type="similarity">
    <text evidence="8">Belongs to the TonB-dependent receptor family.</text>
</comment>
<sequence length="640" mass="69702">MKRLQMAAFALLVGTAASGQAQEGGIELDPVSVTANFTPLNSSRTGRNLLVIDGARFQKLPVSSIDELLRYVPGIEIQARGPMGAQSDIVLRGGTFQQVLVIVDGLRVNDPFSGHFATYFPIAPAEIERIEVLKGAAAAQYGSEAVGGVVQIITKSFAAKKGDSSKGGSARLSAGQYGLLNGQLGGYYGTGKTTVAGGLLTNNASGVQQRGIRGYFHNTTASASVAHHFNEYWRLALRSSYDVRDFAAQNFYTTFASDTSKEKVKTNWNQLSLAYSKGRERVLFDAGYKYTTDWFEFNTLGAANNNKSGLWQLAARDEHRFGAHTVLTSGLQFNNRSIRSNDRGNHQEQQVAGFTALSYTGAQGLSVAPALRLDWHERRGFELVPQLSVSLRKKAWQLRASAGKTIRDADFTERYNNYNKALVPSGRIGNPDLSAERATALEAGGDLFLGKGFRVSGTYFNRLHTGLIDYVTTPYAQMPRRDNLVPGGAYALAQNLADVNIRGGELDLQYLKRTRKGAELQASAGLTWAEAESKNGVAGFYLTSFAKYLVNGSISYSTRRLELGFTALYKERAAAQSASAIKAELAKDYFVLNGKAQFFVLPARLGVFVQADNLFNKTYSDLLGAQMPGRWIQAGAQFKF</sequence>
<evidence type="ECO:0000256" key="6">
    <source>
        <dbReference type="ARBA" id="ARBA00023136"/>
    </source>
</evidence>
<evidence type="ECO:0000256" key="8">
    <source>
        <dbReference type="PROSITE-ProRule" id="PRU01360"/>
    </source>
</evidence>
<dbReference type="InterPro" id="IPR039426">
    <property type="entry name" value="TonB-dep_rcpt-like"/>
</dbReference>
<keyword evidence="3 8" id="KW-1134">Transmembrane beta strand</keyword>
<dbReference type="AlphaFoldDB" id="A0A4R4E771"/>
<keyword evidence="2 8" id="KW-0813">Transport</keyword>
<dbReference type="PANTHER" id="PTHR30069:SF53">
    <property type="entry name" value="COLICIN I RECEPTOR-RELATED"/>
    <property type="match status" value="1"/>
</dbReference>
<dbReference type="GO" id="GO:0009279">
    <property type="term" value="C:cell outer membrane"/>
    <property type="evidence" value="ECO:0007669"/>
    <property type="project" value="UniProtKB-SubCell"/>
</dbReference>
<organism evidence="11 12">
    <name type="scientific">Flaviaesturariibacter aridisoli</name>
    <dbReference type="NCBI Taxonomy" id="2545761"/>
    <lineage>
        <taxon>Bacteria</taxon>
        <taxon>Pseudomonadati</taxon>
        <taxon>Bacteroidota</taxon>
        <taxon>Chitinophagia</taxon>
        <taxon>Chitinophagales</taxon>
        <taxon>Chitinophagaceae</taxon>
        <taxon>Flaviaestuariibacter</taxon>
    </lineage>
</organism>
<feature type="chain" id="PRO_5020596663" evidence="9">
    <location>
        <begin position="22"/>
        <end position="640"/>
    </location>
</feature>
<evidence type="ECO:0000256" key="2">
    <source>
        <dbReference type="ARBA" id="ARBA00022448"/>
    </source>
</evidence>
<dbReference type="GO" id="GO:0044718">
    <property type="term" value="P:siderophore transmembrane transport"/>
    <property type="evidence" value="ECO:0007669"/>
    <property type="project" value="TreeGrafter"/>
</dbReference>
<evidence type="ECO:0000256" key="7">
    <source>
        <dbReference type="ARBA" id="ARBA00023237"/>
    </source>
</evidence>
<proteinExistence type="inferred from homology"/>
<dbReference type="Gene3D" id="2.170.130.10">
    <property type="entry name" value="TonB-dependent receptor, plug domain"/>
    <property type="match status" value="1"/>
</dbReference>
<dbReference type="CDD" id="cd01347">
    <property type="entry name" value="ligand_gated_channel"/>
    <property type="match status" value="1"/>
</dbReference>
<dbReference type="SUPFAM" id="SSF56935">
    <property type="entry name" value="Porins"/>
    <property type="match status" value="1"/>
</dbReference>
<keyword evidence="12" id="KW-1185">Reference proteome</keyword>
<evidence type="ECO:0000256" key="4">
    <source>
        <dbReference type="ARBA" id="ARBA00022692"/>
    </source>
</evidence>
<evidence type="ECO:0000313" key="12">
    <source>
        <dbReference type="Proteomes" id="UP000295164"/>
    </source>
</evidence>
<dbReference type="RefSeq" id="WP_131850881.1">
    <property type="nucleotide sequence ID" value="NZ_SKFH01000004.1"/>
</dbReference>
<dbReference type="EMBL" id="SKFH01000004">
    <property type="protein sequence ID" value="TCZ73881.1"/>
    <property type="molecule type" value="Genomic_DNA"/>
</dbReference>
<evidence type="ECO:0000256" key="5">
    <source>
        <dbReference type="ARBA" id="ARBA00022729"/>
    </source>
</evidence>
<evidence type="ECO:0000313" key="11">
    <source>
        <dbReference type="EMBL" id="TCZ73881.1"/>
    </source>
</evidence>